<accession>A0A1K2H890</accession>
<dbReference type="Proteomes" id="UP000186513">
    <property type="component" value="Unassembled WGS sequence"/>
</dbReference>
<evidence type="ECO:0000313" key="2">
    <source>
        <dbReference type="EMBL" id="SFZ72117.1"/>
    </source>
</evidence>
<dbReference type="RefSeq" id="WP_175545537.1">
    <property type="nucleotide sequence ID" value="NZ_FPKR01000002.1"/>
</dbReference>
<dbReference type="EMBL" id="FPKR01000002">
    <property type="protein sequence ID" value="SFZ72117.1"/>
    <property type="molecule type" value="Genomic_DNA"/>
</dbReference>
<protein>
    <submittedName>
        <fullName evidence="2">Uncharacterized protein</fullName>
    </submittedName>
</protein>
<name>A0A1K2H890_9NEIS</name>
<evidence type="ECO:0000256" key="1">
    <source>
        <dbReference type="SAM" id="Phobius"/>
    </source>
</evidence>
<evidence type="ECO:0000313" key="3">
    <source>
        <dbReference type="Proteomes" id="UP000186513"/>
    </source>
</evidence>
<keyword evidence="3" id="KW-1185">Reference proteome</keyword>
<reference evidence="2 3" key="1">
    <citation type="submission" date="2016-11" db="EMBL/GenBank/DDBJ databases">
        <authorList>
            <person name="Jaros S."/>
            <person name="Januszkiewicz K."/>
            <person name="Wedrychowicz H."/>
        </authorList>
    </citation>
    <scope>NUCLEOTIDE SEQUENCE [LARGE SCALE GENOMIC DNA]</scope>
    <source>
        <strain evidence="2 3">DSM 18899</strain>
    </source>
</reference>
<dbReference type="AlphaFoldDB" id="A0A1K2H890"/>
<keyword evidence="1" id="KW-0472">Membrane</keyword>
<gene>
    <name evidence="2" type="ORF">SAMN02745887_00536</name>
</gene>
<feature type="transmembrane region" description="Helical" evidence="1">
    <location>
        <begin position="22"/>
        <end position="44"/>
    </location>
</feature>
<sequence length="49" mass="5363">MAGLVGGAFIGDFHSHGFDIPWFIHGALIFTISTLLSCALMIFWPTKKP</sequence>
<keyword evidence="1" id="KW-0812">Transmembrane</keyword>
<proteinExistence type="predicted"/>
<organism evidence="2 3">
    <name type="scientific">Chitinimonas taiwanensis DSM 18899</name>
    <dbReference type="NCBI Taxonomy" id="1121279"/>
    <lineage>
        <taxon>Bacteria</taxon>
        <taxon>Pseudomonadati</taxon>
        <taxon>Pseudomonadota</taxon>
        <taxon>Betaproteobacteria</taxon>
        <taxon>Neisseriales</taxon>
        <taxon>Chitinibacteraceae</taxon>
        <taxon>Chitinimonas</taxon>
    </lineage>
</organism>
<keyword evidence="1" id="KW-1133">Transmembrane helix</keyword>
<dbReference type="STRING" id="1121279.SAMN02745887_00536"/>